<dbReference type="SUPFAM" id="SSF102522">
    <property type="entry name" value="Bacterial fluorinating enzyme, N-terminal domain"/>
    <property type="match status" value="1"/>
</dbReference>
<name>A0ABV0JDE4_9CYAN</name>
<dbReference type="InterPro" id="IPR046469">
    <property type="entry name" value="SAM_HAT_N"/>
</dbReference>
<organism evidence="5 6">
    <name type="scientific">Trichocoleus desertorum GB2-A4</name>
    <dbReference type="NCBI Taxonomy" id="2933944"/>
    <lineage>
        <taxon>Bacteria</taxon>
        <taxon>Bacillati</taxon>
        <taxon>Cyanobacteriota</taxon>
        <taxon>Cyanophyceae</taxon>
        <taxon>Leptolyngbyales</taxon>
        <taxon>Trichocoleusaceae</taxon>
        <taxon>Trichocoleus</taxon>
    </lineage>
</organism>
<dbReference type="PANTHER" id="PTHR35092:SF1">
    <property type="entry name" value="CHLORINASE MJ1651"/>
    <property type="match status" value="1"/>
</dbReference>
<keyword evidence="1" id="KW-0949">S-adenosyl-L-methionine</keyword>
<dbReference type="Proteomes" id="UP001464891">
    <property type="component" value="Unassembled WGS sequence"/>
</dbReference>
<accession>A0ABV0JDE4</accession>
<evidence type="ECO:0000259" key="4">
    <source>
        <dbReference type="Pfam" id="PF20257"/>
    </source>
</evidence>
<gene>
    <name evidence="5" type="ORF">NC998_22170</name>
</gene>
<dbReference type="PIRSF" id="PIRSF006779">
    <property type="entry name" value="UCP006779"/>
    <property type="match status" value="1"/>
</dbReference>
<feature type="domain" description="S-adenosyl-l-methionine hydroxide adenosyltransferase C-terminal" evidence="4">
    <location>
        <begin position="177"/>
        <end position="257"/>
    </location>
</feature>
<dbReference type="EMBL" id="JAMPKM010000016">
    <property type="protein sequence ID" value="MEP0819811.1"/>
    <property type="molecule type" value="Genomic_DNA"/>
</dbReference>
<dbReference type="InterPro" id="IPR023227">
    <property type="entry name" value="SAM_OH_AdoTrfase_C_sf"/>
</dbReference>
<evidence type="ECO:0000259" key="3">
    <source>
        <dbReference type="Pfam" id="PF01887"/>
    </source>
</evidence>
<proteinExistence type="inferred from homology"/>
<dbReference type="Gene3D" id="3.40.50.10790">
    <property type="entry name" value="S-adenosyl-l-methionine hydroxide adenosyltransferase, N-terminal"/>
    <property type="match status" value="1"/>
</dbReference>
<dbReference type="InterPro" id="IPR046470">
    <property type="entry name" value="SAM_HAT_C"/>
</dbReference>
<evidence type="ECO:0000256" key="2">
    <source>
        <dbReference type="ARBA" id="ARBA00024035"/>
    </source>
</evidence>
<sequence length="273" mass="29260">MSQRLVTLLTDFGLSDVYVGVMKGAIAQVNPEVRVIDLTHQVPPQNVVAARFCLMNAYPYFPPGTVHVAVVDPGVGSARRAIAVELEDGFLVGPDNGLFSGVLSQQRAIAAVELINAQFWRSGQLSTTFHGRDIFAPVAAHLASGVALRELGPVIDLQSLVQLPIPDYRSEGDRMWGCVQYCDRFGNLITNIPESAVVEQVWAVVIGETEIMGVSSYSDRPAGTLLALVGSHGWVEVAVNGGSAEASLKLHVGDAVEVLLKPNAWGRLPPNLR</sequence>
<dbReference type="Gene3D" id="2.40.30.90">
    <property type="entry name" value="Bacterial fluorinating enzyme like"/>
    <property type="match status" value="1"/>
</dbReference>
<dbReference type="RefSeq" id="WP_190441158.1">
    <property type="nucleotide sequence ID" value="NZ_JAMPKM010000016.1"/>
</dbReference>
<evidence type="ECO:0000313" key="5">
    <source>
        <dbReference type="EMBL" id="MEP0819811.1"/>
    </source>
</evidence>
<comment type="caution">
    <text evidence="5">The sequence shown here is derived from an EMBL/GenBank/DDBJ whole genome shotgun (WGS) entry which is preliminary data.</text>
</comment>
<dbReference type="PANTHER" id="PTHR35092">
    <property type="entry name" value="CHLORINASE MJ1651"/>
    <property type="match status" value="1"/>
</dbReference>
<comment type="similarity">
    <text evidence="2">Belongs to the SAM hydrolase / SAM-dependent halogenase family.</text>
</comment>
<evidence type="ECO:0000313" key="6">
    <source>
        <dbReference type="Proteomes" id="UP001464891"/>
    </source>
</evidence>
<dbReference type="Pfam" id="PF20257">
    <property type="entry name" value="SAM_HAT_C"/>
    <property type="match status" value="1"/>
</dbReference>
<keyword evidence="6" id="KW-1185">Reference proteome</keyword>
<dbReference type="InterPro" id="IPR002747">
    <property type="entry name" value="SAM_OH_AdoTrfase"/>
</dbReference>
<dbReference type="InterPro" id="IPR023228">
    <property type="entry name" value="SAM_OH_AdoTrfase_N_sf"/>
</dbReference>
<dbReference type="Pfam" id="PF01887">
    <property type="entry name" value="SAM_HAT_N"/>
    <property type="match status" value="1"/>
</dbReference>
<protein>
    <submittedName>
        <fullName evidence="5">SAM-dependent chlorinase/fluorinase</fullName>
    </submittedName>
</protein>
<reference evidence="5 6" key="1">
    <citation type="submission" date="2022-04" db="EMBL/GenBank/DDBJ databases">
        <title>Positive selection, recombination, and allopatry shape intraspecific diversity of widespread and dominant cyanobacteria.</title>
        <authorList>
            <person name="Wei J."/>
            <person name="Shu W."/>
            <person name="Hu C."/>
        </authorList>
    </citation>
    <scope>NUCLEOTIDE SEQUENCE [LARGE SCALE GENOMIC DNA]</scope>
    <source>
        <strain evidence="5 6">GB2-A4</strain>
    </source>
</reference>
<dbReference type="SUPFAM" id="SSF101852">
    <property type="entry name" value="Bacterial fluorinating enzyme, C-terminal domain"/>
    <property type="match status" value="1"/>
</dbReference>
<evidence type="ECO:0000256" key="1">
    <source>
        <dbReference type="ARBA" id="ARBA00022691"/>
    </source>
</evidence>
<feature type="domain" description="S-adenosyl-l-methionine hydroxide adenosyltransferase N-terminal" evidence="3">
    <location>
        <begin position="6"/>
        <end position="152"/>
    </location>
</feature>